<comment type="caution">
    <text evidence="1">The sequence shown here is derived from an EMBL/GenBank/DDBJ whole genome shotgun (WGS) entry which is preliminary data.</text>
</comment>
<gene>
    <name evidence="1" type="ORF">B0T21DRAFT_358575</name>
</gene>
<organism evidence="1 2">
    <name type="scientific">Apiosordaria backusii</name>
    <dbReference type="NCBI Taxonomy" id="314023"/>
    <lineage>
        <taxon>Eukaryota</taxon>
        <taxon>Fungi</taxon>
        <taxon>Dikarya</taxon>
        <taxon>Ascomycota</taxon>
        <taxon>Pezizomycotina</taxon>
        <taxon>Sordariomycetes</taxon>
        <taxon>Sordariomycetidae</taxon>
        <taxon>Sordariales</taxon>
        <taxon>Lasiosphaeriaceae</taxon>
        <taxon>Apiosordaria</taxon>
    </lineage>
</organism>
<sequence length="71" mass="8317">RFQVAFLGGHFRCIKPHETFLFRPPPSTEKTYRPPPRFSHASFDPHPWCWYSITHTVPGVGCSNKVGRMMW</sequence>
<dbReference type="EMBL" id="JAUKTV010000002">
    <property type="protein sequence ID" value="KAK0744865.1"/>
    <property type="molecule type" value="Genomic_DNA"/>
</dbReference>
<name>A0AA40ESU8_9PEZI</name>
<reference evidence="1" key="1">
    <citation type="submission" date="2023-06" db="EMBL/GenBank/DDBJ databases">
        <title>Genome-scale phylogeny and comparative genomics of the fungal order Sordariales.</title>
        <authorList>
            <consortium name="Lawrence Berkeley National Laboratory"/>
            <person name="Hensen N."/>
            <person name="Bonometti L."/>
            <person name="Westerberg I."/>
            <person name="Brannstrom I.O."/>
            <person name="Guillou S."/>
            <person name="Cros-Aarteil S."/>
            <person name="Calhoun S."/>
            <person name="Haridas S."/>
            <person name="Kuo A."/>
            <person name="Mondo S."/>
            <person name="Pangilinan J."/>
            <person name="Riley R."/>
            <person name="Labutti K."/>
            <person name="Andreopoulos B."/>
            <person name="Lipzen A."/>
            <person name="Chen C."/>
            <person name="Yanf M."/>
            <person name="Daum C."/>
            <person name="Ng V."/>
            <person name="Clum A."/>
            <person name="Steindorff A."/>
            <person name="Ohm R."/>
            <person name="Martin F."/>
            <person name="Silar P."/>
            <person name="Natvig D."/>
            <person name="Lalanne C."/>
            <person name="Gautier V."/>
            <person name="Ament-Velasquez S.L."/>
            <person name="Kruys A."/>
            <person name="Hutchinson M.I."/>
            <person name="Powell A.J."/>
            <person name="Barry K."/>
            <person name="Miller A.N."/>
            <person name="Grigoriev I.V."/>
            <person name="Debuchy R."/>
            <person name="Gladieux P."/>
            <person name="Thoren M.H."/>
            <person name="Johannesson H."/>
        </authorList>
    </citation>
    <scope>NUCLEOTIDE SEQUENCE</scope>
    <source>
        <strain evidence="1">CBS 540.89</strain>
    </source>
</reference>
<evidence type="ECO:0000313" key="1">
    <source>
        <dbReference type="EMBL" id="KAK0744865.1"/>
    </source>
</evidence>
<protein>
    <submittedName>
        <fullName evidence="1">Uncharacterized protein</fullName>
    </submittedName>
</protein>
<feature type="non-terminal residue" evidence="1">
    <location>
        <position position="1"/>
    </location>
</feature>
<evidence type="ECO:0000313" key="2">
    <source>
        <dbReference type="Proteomes" id="UP001172159"/>
    </source>
</evidence>
<dbReference type="Proteomes" id="UP001172159">
    <property type="component" value="Unassembled WGS sequence"/>
</dbReference>
<keyword evidence="2" id="KW-1185">Reference proteome</keyword>
<proteinExistence type="predicted"/>
<accession>A0AA40ESU8</accession>
<dbReference type="AlphaFoldDB" id="A0AA40ESU8"/>